<sequence>MSKIIDIEDRLKLEQKKKAKVEKAKKIEAVRKTLQCTRCLARCMKCGVQFETHEMYKRYKGPFRFCSSCQEEYDEFILLEKQGGESPYYWHNQQWRRAWRAWLDYQQALKEYSESPEFIDLVREVEWGK</sequence>
<dbReference type="AlphaFoldDB" id="A0A7C3SI44"/>
<organism evidence="1">
    <name type="scientific">Desulfobacca acetoxidans</name>
    <dbReference type="NCBI Taxonomy" id="60893"/>
    <lineage>
        <taxon>Bacteria</taxon>
        <taxon>Pseudomonadati</taxon>
        <taxon>Thermodesulfobacteriota</taxon>
        <taxon>Desulfobaccia</taxon>
        <taxon>Desulfobaccales</taxon>
        <taxon>Desulfobaccaceae</taxon>
        <taxon>Desulfobacca</taxon>
    </lineage>
</organism>
<protein>
    <recommendedName>
        <fullName evidence="2">Zinc ribbon domain-containing protein</fullName>
    </recommendedName>
</protein>
<comment type="caution">
    <text evidence="1">The sequence shown here is derived from an EMBL/GenBank/DDBJ whole genome shotgun (WGS) entry which is preliminary data.</text>
</comment>
<proteinExistence type="predicted"/>
<reference evidence="1" key="1">
    <citation type="journal article" date="2020" name="mSystems">
        <title>Genome- and Community-Level Interaction Insights into Carbon Utilization and Element Cycling Functions of Hydrothermarchaeota in Hydrothermal Sediment.</title>
        <authorList>
            <person name="Zhou Z."/>
            <person name="Liu Y."/>
            <person name="Xu W."/>
            <person name="Pan J."/>
            <person name="Luo Z.H."/>
            <person name="Li M."/>
        </authorList>
    </citation>
    <scope>NUCLEOTIDE SEQUENCE [LARGE SCALE GENOMIC DNA]</scope>
    <source>
        <strain evidence="1">SpSt-776</strain>
    </source>
</reference>
<accession>A0A7C3SI44</accession>
<evidence type="ECO:0008006" key="2">
    <source>
        <dbReference type="Google" id="ProtNLM"/>
    </source>
</evidence>
<dbReference type="EMBL" id="DTHB01000016">
    <property type="protein sequence ID" value="HGB14026.1"/>
    <property type="molecule type" value="Genomic_DNA"/>
</dbReference>
<name>A0A7C3SI44_9BACT</name>
<evidence type="ECO:0000313" key="1">
    <source>
        <dbReference type="EMBL" id="HGB14026.1"/>
    </source>
</evidence>
<gene>
    <name evidence="1" type="ORF">ENV62_02130</name>
</gene>